<evidence type="ECO:0000259" key="11">
    <source>
        <dbReference type="PROSITE" id="PS51900"/>
    </source>
</evidence>
<evidence type="ECO:0000256" key="4">
    <source>
        <dbReference type="ARBA" id="ARBA00022829"/>
    </source>
</evidence>
<dbReference type="PANTHER" id="PTHR30349:SF77">
    <property type="entry name" value="TYROSINE RECOMBINASE XERC"/>
    <property type="match status" value="1"/>
</dbReference>
<reference evidence="13" key="1">
    <citation type="journal article" date="2019" name="Int. J. Syst. Evol. Microbiol.">
        <title>The Global Catalogue of Microorganisms (GCM) 10K type strain sequencing project: providing services to taxonomists for standard genome sequencing and annotation.</title>
        <authorList>
            <consortium name="The Broad Institute Genomics Platform"/>
            <consortium name="The Broad Institute Genome Sequencing Center for Infectious Disease"/>
            <person name="Wu L."/>
            <person name="Ma J."/>
        </authorList>
    </citation>
    <scope>NUCLEOTIDE SEQUENCE [LARGE SCALE GENOMIC DNA]</scope>
    <source>
        <strain evidence="13">JCM 32105</strain>
    </source>
</reference>
<evidence type="ECO:0000256" key="9">
    <source>
        <dbReference type="PROSITE-ProRule" id="PRU01248"/>
    </source>
</evidence>
<dbReference type="Proteomes" id="UP001500067">
    <property type="component" value="Unassembled WGS sequence"/>
</dbReference>
<comment type="subcellular location">
    <subcellularLocation>
        <location evidence="1">Cytoplasm</location>
    </subcellularLocation>
</comment>
<feature type="domain" description="Core-binding (CB)" evidence="11">
    <location>
        <begin position="1"/>
        <end position="88"/>
    </location>
</feature>
<dbReference type="PANTHER" id="PTHR30349">
    <property type="entry name" value="PHAGE INTEGRASE-RELATED"/>
    <property type="match status" value="1"/>
</dbReference>
<evidence type="ECO:0000256" key="1">
    <source>
        <dbReference type="ARBA" id="ARBA00004496"/>
    </source>
</evidence>
<evidence type="ECO:0000256" key="7">
    <source>
        <dbReference type="ARBA" id="ARBA00023172"/>
    </source>
</evidence>
<evidence type="ECO:0000313" key="13">
    <source>
        <dbReference type="Proteomes" id="UP001500067"/>
    </source>
</evidence>
<keyword evidence="13" id="KW-1185">Reference proteome</keyword>
<keyword evidence="6 9" id="KW-0238">DNA-binding</keyword>
<dbReference type="Pfam" id="PF02899">
    <property type="entry name" value="Phage_int_SAM_1"/>
    <property type="match status" value="1"/>
</dbReference>
<dbReference type="InterPro" id="IPR002104">
    <property type="entry name" value="Integrase_catalytic"/>
</dbReference>
<evidence type="ECO:0000256" key="2">
    <source>
        <dbReference type="ARBA" id="ARBA00022490"/>
    </source>
</evidence>
<accession>A0ABP8NL46</accession>
<proteinExistence type="predicted"/>
<dbReference type="Pfam" id="PF00589">
    <property type="entry name" value="Phage_integrase"/>
    <property type="match status" value="1"/>
</dbReference>
<dbReference type="PROSITE" id="PS51900">
    <property type="entry name" value="CB"/>
    <property type="match status" value="1"/>
</dbReference>
<evidence type="ECO:0000256" key="8">
    <source>
        <dbReference type="ARBA" id="ARBA00023306"/>
    </source>
</evidence>
<sequence length="297" mass="34679">MFEEKITDLLHYMRFEKRYATHTIAAYTRDLTQFRHHLATVYNIDDPKVVTHFHVRSWLAAQKNEQKDTARTLNRKLSSVSVLYKYLRKTGHITHDPVRKLHAQRLPERLPTYIKEHEAEHMLEELRFAEGYAGLTERLICELLYATGMRRAELMQLKEKDIEWGLKQVRILGKGNKERLMPVSEALLDTVRYYIQAKRELPEYDTTVLLTLESGKPLYANYVYRVVKKYLAASTTLAKKSPHVLRHSFATHLLNNGANIQAIKDLLGHSSLAATQIYTHNNIDKLKDIHRQNHPRG</sequence>
<dbReference type="SUPFAM" id="SSF56349">
    <property type="entry name" value="DNA breaking-rejoining enzymes"/>
    <property type="match status" value="1"/>
</dbReference>
<dbReference type="RefSeq" id="WP_345083241.1">
    <property type="nucleotide sequence ID" value="NZ_BAABFA010000015.1"/>
</dbReference>
<dbReference type="Gene3D" id="1.10.443.10">
    <property type="entry name" value="Intergrase catalytic core"/>
    <property type="match status" value="1"/>
</dbReference>
<dbReference type="InterPro" id="IPR004107">
    <property type="entry name" value="Integrase_SAM-like_N"/>
</dbReference>
<feature type="domain" description="Tyr recombinase" evidence="10">
    <location>
        <begin position="109"/>
        <end position="291"/>
    </location>
</feature>
<dbReference type="EMBL" id="BAABFA010000015">
    <property type="protein sequence ID" value="GAA4467186.1"/>
    <property type="molecule type" value="Genomic_DNA"/>
</dbReference>
<protein>
    <submittedName>
        <fullName evidence="12">Tyrosine recombinase XerC</fullName>
    </submittedName>
</protein>
<dbReference type="InterPro" id="IPR013762">
    <property type="entry name" value="Integrase-like_cat_sf"/>
</dbReference>
<keyword evidence="8" id="KW-0131">Cell cycle</keyword>
<comment type="caution">
    <text evidence="12">The sequence shown here is derived from an EMBL/GenBank/DDBJ whole genome shotgun (WGS) entry which is preliminary data.</text>
</comment>
<evidence type="ECO:0000256" key="3">
    <source>
        <dbReference type="ARBA" id="ARBA00022618"/>
    </source>
</evidence>
<keyword evidence="7" id="KW-0233">DNA recombination</keyword>
<keyword evidence="3" id="KW-0132">Cell division</keyword>
<organism evidence="12 13">
    <name type="scientific">Nemorincola caseinilytica</name>
    <dbReference type="NCBI Taxonomy" id="2054315"/>
    <lineage>
        <taxon>Bacteria</taxon>
        <taxon>Pseudomonadati</taxon>
        <taxon>Bacteroidota</taxon>
        <taxon>Chitinophagia</taxon>
        <taxon>Chitinophagales</taxon>
        <taxon>Chitinophagaceae</taxon>
        <taxon>Nemorincola</taxon>
    </lineage>
</organism>
<dbReference type="PROSITE" id="PS51898">
    <property type="entry name" value="TYR_RECOMBINASE"/>
    <property type="match status" value="1"/>
</dbReference>
<keyword evidence="5" id="KW-0229">DNA integration</keyword>
<dbReference type="InterPro" id="IPR044068">
    <property type="entry name" value="CB"/>
</dbReference>
<evidence type="ECO:0000256" key="6">
    <source>
        <dbReference type="ARBA" id="ARBA00023125"/>
    </source>
</evidence>
<dbReference type="InterPro" id="IPR050090">
    <property type="entry name" value="Tyrosine_recombinase_XerCD"/>
</dbReference>
<evidence type="ECO:0000256" key="5">
    <source>
        <dbReference type="ARBA" id="ARBA00022908"/>
    </source>
</evidence>
<dbReference type="SUPFAM" id="SSF47823">
    <property type="entry name" value="lambda integrase-like, N-terminal domain"/>
    <property type="match status" value="1"/>
</dbReference>
<keyword evidence="2" id="KW-0963">Cytoplasm</keyword>
<evidence type="ECO:0000259" key="10">
    <source>
        <dbReference type="PROSITE" id="PS51898"/>
    </source>
</evidence>
<name>A0ABP8NL46_9BACT</name>
<evidence type="ECO:0000313" key="12">
    <source>
        <dbReference type="EMBL" id="GAA4467186.1"/>
    </source>
</evidence>
<keyword evidence="4" id="KW-0159">Chromosome partition</keyword>
<dbReference type="Gene3D" id="1.10.150.130">
    <property type="match status" value="1"/>
</dbReference>
<gene>
    <name evidence="12" type="primary">xerC</name>
    <name evidence="12" type="ORF">GCM10023093_22610</name>
</gene>
<dbReference type="InterPro" id="IPR011010">
    <property type="entry name" value="DNA_brk_join_enz"/>
</dbReference>
<dbReference type="InterPro" id="IPR010998">
    <property type="entry name" value="Integrase_recombinase_N"/>
</dbReference>